<gene>
    <name evidence="7" type="ORF">A2482_01540</name>
</gene>
<organism evidence="7 8">
    <name type="scientific">Candidatus Falkowbacteria bacterium RIFOXYC2_FULL_48_21</name>
    <dbReference type="NCBI Taxonomy" id="1798005"/>
    <lineage>
        <taxon>Bacteria</taxon>
        <taxon>Candidatus Falkowiibacteriota</taxon>
    </lineage>
</organism>
<dbReference type="InterPro" id="IPR007627">
    <property type="entry name" value="RNA_pol_sigma70_r2"/>
</dbReference>
<dbReference type="AlphaFoldDB" id="A0A1F5T732"/>
<accession>A0A1F5T732</accession>
<dbReference type="InterPro" id="IPR013249">
    <property type="entry name" value="RNA_pol_sigma70_r4_t2"/>
</dbReference>
<dbReference type="InterPro" id="IPR039425">
    <property type="entry name" value="RNA_pol_sigma-70-like"/>
</dbReference>
<feature type="domain" description="RNA polymerase sigma-70 region 2" evidence="5">
    <location>
        <begin position="28"/>
        <end position="97"/>
    </location>
</feature>
<dbReference type="Gene3D" id="1.10.1740.10">
    <property type="match status" value="1"/>
</dbReference>
<dbReference type="GO" id="GO:0006352">
    <property type="term" value="P:DNA-templated transcription initiation"/>
    <property type="evidence" value="ECO:0007669"/>
    <property type="project" value="InterPro"/>
</dbReference>
<dbReference type="InterPro" id="IPR014284">
    <property type="entry name" value="RNA_pol_sigma-70_dom"/>
</dbReference>
<evidence type="ECO:0000256" key="2">
    <source>
        <dbReference type="ARBA" id="ARBA00023015"/>
    </source>
</evidence>
<dbReference type="GO" id="GO:0016987">
    <property type="term" value="F:sigma factor activity"/>
    <property type="evidence" value="ECO:0007669"/>
    <property type="project" value="UniProtKB-KW"/>
</dbReference>
<dbReference type="InterPro" id="IPR036388">
    <property type="entry name" value="WH-like_DNA-bd_sf"/>
</dbReference>
<dbReference type="EMBL" id="MFGM01000068">
    <property type="protein sequence ID" value="OGF34755.1"/>
    <property type="molecule type" value="Genomic_DNA"/>
</dbReference>
<name>A0A1F5T732_9BACT</name>
<proteinExistence type="inferred from homology"/>
<dbReference type="SUPFAM" id="SSF88659">
    <property type="entry name" value="Sigma3 and sigma4 domains of RNA polymerase sigma factors"/>
    <property type="match status" value="1"/>
</dbReference>
<evidence type="ECO:0000313" key="7">
    <source>
        <dbReference type="EMBL" id="OGF34755.1"/>
    </source>
</evidence>
<keyword evidence="2" id="KW-0805">Transcription regulation</keyword>
<evidence type="ECO:0000256" key="1">
    <source>
        <dbReference type="ARBA" id="ARBA00010641"/>
    </source>
</evidence>
<dbReference type="PANTHER" id="PTHR43133">
    <property type="entry name" value="RNA POLYMERASE ECF-TYPE SIGMA FACTO"/>
    <property type="match status" value="1"/>
</dbReference>
<dbReference type="CDD" id="cd06171">
    <property type="entry name" value="Sigma70_r4"/>
    <property type="match status" value="1"/>
</dbReference>
<dbReference type="InterPro" id="IPR013324">
    <property type="entry name" value="RNA_pol_sigma_r3/r4-like"/>
</dbReference>
<sequence length="183" mass="21510">MHFVPDQPENERELIEQAKTDDTAFAVLYDFYFPRIYGYVMKRVQHRESAEDIVSKTFMKVFCNLKDYDREKCPFGAWIFKIATNNLIDYYRHETRRRHADVEKIVEPIDPNQSPETDVHIAQTNQEVQFALQALPKRYQRVLHLKFFAELSNGEIALALNISVGNVGALLHRALKKFRSFLD</sequence>
<dbReference type="Pfam" id="PF08281">
    <property type="entry name" value="Sigma70_r4_2"/>
    <property type="match status" value="1"/>
</dbReference>
<dbReference type="SUPFAM" id="SSF88946">
    <property type="entry name" value="Sigma2 domain of RNA polymerase sigma factors"/>
    <property type="match status" value="1"/>
</dbReference>
<keyword evidence="4" id="KW-0804">Transcription</keyword>
<evidence type="ECO:0000259" key="5">
    <source>
        <dbReference type="Pfam" id="PF04542"/>
    </source>
</evidence>
<dbReference type="Pfam" id="PF04542">
    <property type="entry name" value="Sigma70_r2"/>
    <property type="match status" value="1"/>
</dbReference>
<comment type="caution">
    <text evidence="7">The sequence shown here is derived from an EMBL/GenBank/DDBJ whole genome shotgun (WGS) entry which is preliminary data.</text>
</comment>
<keyword evidence="3" id="KW-0731">Sigma factor</keyword>
<dbReference type="Gene3D" id="1.10.10.10">
    <property type="entry name" value="Winged helix-like DNA-binding domain superfamily/Winged helix DNA-binding domain"/>
    <property type="match status" value="1"/>
</dbReference>
<evidence type="ECO:0000256" key="4">
    <source>
        <dbReference type="ARBA" id="ARBA00023163"/>
    </source>
</evidence>
<evidence type="ECO:0000259" key="6">
    <source>
        <dbReference type="Pfam" id="PF08281"/>
    </source>
</evidence>
<dbReference type="InterPro" id="IPR013325">
    <property type="entry name" value="RNA_pol_sigma_r2"/>
</dbReference>
<comment type="similarity">
    <text evidence="1">Belongs to the sigma-70 factor family. ECF subfamily.</text>
</comment>
<dbReference type="PANTHER" id="PTHR43133:SF60">
    <property type="entry name" value="RNA POLYMERASE SIGMA FACTOR SIGV"/>
    <property type="match status" value="1"/>
</dbReference>
<reference evidence="7 8" key="1">
    <citation type="journal article" date="2016" name="Nat. Commun.">
        <title>Thousands of microbial genomes shed light on interconnected biogeochemical processes in an aquifer system.</title>
        <authorList>
            <person name="Anantharaman K."/>
            <person name="Brown C.T."/>
            <person name="Hug L.A."/>
            <person name="Sharon I."/>
            <person name="Castelle C.J."/>
            <person name="Probst A.J."/>
            <person name="Thomas B.C."/>
            <person name="Singh A."/>
            <person name="Wilkins M.J."/>
            <person name="Karaoz U."/>
            <person name="Brodie E.L."/>
            <person name="Williams K.H."/>
            <person name="Hubbard S.S."/>
            <person name="Banfield J.F."/>
        </authorList>
    </citation>
    <scope>NUCLEOTIDE SEQUENCE [LARGE SCALE GENOMIC DNA]</scope>
</reference>
<evidence type="ECO:0008006" key="9">
    <source>
        <dbReference type="Google" id="ProtNLM"/>
    </source>
</evidence>
<protein>
    <recommendedName>
        <fullName evidence="9">RNA polymerase subunit sigma-24</fullName>
    </recommendedName>
</protein>
<evidence type="ECO:0000313" key="8">
    <source>
        <dbReference type="Proteomes" id="UP000178656"/>
    </source>
</evidence>
<dbReference type="Proteomes" id="UP000178656">
    <property type="component" value="Unassembled WGS sequence"/>
</dbReference>
<evidence type="ECO:0000256" key="3">
    <source>
        <dbReference type="ARBA" id="ARBA00023082"/>
    </source>
</evidence>
<feature type="domain" description="RNA polymerase sigma factor 70 region 4 type 2" evidence="6">
    <location>
        <begin position="126"/>
        <end position="177"/>
    </location>
</feature>
<dbReference type="GO" id="GO:0003677">
    <property type="term" value="F:DNA binding"/>
    <property type="evidence" value="ECO:0007669"/>
    <property type="project" value="InterPro"/>
</dbReference>
<dbReference type="NCBIfam" id="TIGR02937">
    <property type="entry name" value="sigma70-ECF"/>
    <property type="match status" value="1"/>
</dbReference>